<protein>
    <submittedName>
        <fullName evidence="1">Uncharacterized protein</fullName>
    </submittedName>
</protein>
<proteinExistence type="predicted"/>
<accession>A0A1V0S8X6</accession>
<reference evidence="1" key="1">
    <citation type="journal article" date="2017" name="Science">
        <title>Giant viruses with an expanded complement of translation system components.</title>
        <authorList>
            <person name="Schulz F."/>
            <person name="Yutin N."/>
            <person name="Ivanova N.N."/>
            <person name="Ortega D.R."/>
            <person name="Lee T.K."/>
            <person name="Vierheilig J."/>
            <person name="Daims H."/>
            <person name="Horn M."/>
            <person name="Wagner M."/>
            <person name="Jensen G.J."/>
            <person name="Kyrpides N.C."/>
            <person name="Koonin E.V."/>
            <person name="Woyke T."/>
        </authorList>
    </citation>
    <scope>NUCLEOTIDE SEQUENCE</scope>
    <source>
        <strain evidence="1">CTV1</strain>
    </source>
</reference>
<sequence>MSSTVYKIKLSNKEDLYSQTASHLDINVDINYFLNQFKMKISKHELYVDCLNFLQKNLVEFDNSEKEKLCYKYKKWSYIVRIDNKDRININCFYYGLSFSLILYRWKLSYCLYSLFDFNRKTYLFLNIDVIYSNHSIPILENQPILENNEITWLTIYQALLNGKTKITWNNLELFNNVINSIKLCKNSQKYIDTNKPPLDGLKISFIDNELTVDLFCGRHKINLSCQFIDLNHKKDSYLQKSIDKLNNISIITHN</sequence>
<evidence type="ECO:0000313" key="1">
    <source>
        <dbReference type="EMBL" id="ARF08151.1"/>
    </source>
</evidence>
<name>A0A1V0S8X6_9VIRU</name>
<gene>
    <name evidence="1" type="ORF">Catovirus_1_201</name>
</gene>
<dbReference type="EMBL" id="KY684083">
    <property type="protein sequence ID" value="ARF08151.1"/>
    <property type="molecule type" value="Genomic_DNA"/>
</dbReference>
<organism evidence="1">
    <name type="scientific">Catovirus CTV1</name>
    <dbReference type="NCBI Taxonomy" id="1977631"/>
    <lineage>
        <taxon>Viruses</taxon>
        <taxon>Varidnaviria</taxon>
        <taxon>Bamfordvirae</taxon>
        <taxon>Nucleocytoviricota</taxon>
        <taxon>Megaviricetes</taxon>
        <taxon>Imitervirales</taxon>
        <taxon>Mimiviridae</taxon>
        <taxon>Klosneuvirinae</taxon>
        <taxon>Catovirus</taxon>
    </lineage>
</organism>